<dbReference type="InterPro" id="IPR050596">
    <property type="entry name" value="AspAT/PAT-like"/>
</dbReference>
<protein>
    <submittedName>
        <fullName evidence="7">Aspartate/tyrosine/aromatic aminotransferase</fullName>
    </submittedName>
</protein>
<dbReference type="Gene3D" id="3.90.1150.10">
    <property type="entry name" value="Aspartate Aminotransferase, domain 1"/>
    <property type="match status" value="1"/>
</dbReference>
<dbReference type="Gene3D" id="3.40.640.10">
    <property type="entry name" value="Type I PLP-dependent aspartate aminotransferase-like (Major domain)"/>
    <property type="match status" value="1"/>
</dbReference>
<evidence type="ECO:0000259" key="6">
    <source>
        <dbReference type="Pfam" id="PF00155"/>
    </source>
</evidence>
<evidence type="ECO:0000256" key="2">
    <source>
        <dbReference type="ARBA" id="ARBA00007441"/>
    </source>
</evidence>
<comment type="similarity">
    <text evidence="2">Belongs to the class-I pyridoxal-phosphate-dependent aminotransferase family.</text>
</comment>
<dbReference type="SUPFAM" id="SSF53383">
    <property type="entry name" value="PLP-dependent transferases"/>
    <property type="match status" value="1"/>
</dbReference>
<dbReference type="PANTHER" id="PTHR46383">
    <property type="entry name" value="ASPARTATE AMINOTRANSFERASE"/>
    <property type="match status" value="1"/>
</dbReference>
<dbReference type="InterPro" id="IPR015421">
    <property type="entry name" value="PyrdxlP-dep_Trfase_major"/>
</dbReference>
<sequence length="397" mass="43778">MNLLSDRIQELSESQTIAMNRKSREMKENGIDVISLSLGEPDFNTPDFIKEAAKQAIDDNYTYYPPIAGYKDVREAISKKFKRDNGLDYSPEQIVVSTGAKQSIANVVLCTINPGDEVLLPAPYWVSYYEIVKLAGGIPVVIPTKIENDFKITGEELESFINAKTKMMIFSSPCNPSGTVYTAEELEDLAKVIKVHPNLLVISDEIYELINFEGKHASLAANTEIYDQVITINGVSKGFAMTGWRCGYIGAPLWLAKACDKMQGQFTSATCSITQRAVLAALEADPSEVSYMKDAFAKRRDLVLGLLNEIPGIETNLPIGAFYIFPNVTKLFNKKHNGKEIGNCNNLCLYLLEEAQVGLVPGDAFGSPNCIRISYAASEETLVEALKRIKSAIEKLS</sequence>
<evidence type="ECO:0000256" key="5">
    <source>
        <dbReference type="ARBA" id="ARBA00022898"/>
    </source>
</evidence>
<evidence type="ECO:0000256" key="3">
    <source>
        <dbReference type="ARBA" id="ARBA00022576"/>
    </source>
</evidence>
<dbReference type="STRING" id="926562.Oweho_1503"/>
<dbReference type="InterPro" id="IPR015424">
    <property type="entry name" value="PyrdxlP-dep_Trfase"/>
</dbReference>
<dbReference type="eggNOG" id="COG0436">
    <property type="taxonomic scope" value="Bacteria"/>
</dbReference>
<dbReference type="PANTHER" id="PTHR46383:SF1">
    <property type="entry name" value="ASPARTATE AMINOTRANSFERASE"/>
    <property type="match status" value="1"/>
</dbReference>
<dbReference type="OrthoDB" id="9802328at2"/>
<evidence type="ECO:0000313" key="8">
    <source>
        <dbReference type="Proteomes" id="UP000005631"/>
    </source>
</evidence>
<keyword evidence="3 7" id="KW-0032">Aminotransferase</keyword>
<dbReference type="GO" id="GO:0008483">
    <property type="term" value="F:transaminase activity"/>
    <property type="evidence" value="ECO:0007669"/>
    <property type="project" value="UniProtKB-KW"/>
</dbReference>
<dbReference type="AlphaFoldDB" id="G8R8R4"/>
<organism evidence="7 8">
    <name type="scientific">Owenweeksia hongkongensis (strain DSM 17368 / CIP 108786 / JCM 12287 / NRRL B-23963 / UST20020801)</name>
    <dbReference type="NCBI Taxonomy" id="926562"/>
    <lineage>
        <taxon>Bacteria</taxon>
        <taxon>Pseudomonadati</taxon>
        <taxon>Bacteroidota</taxon>
        <taxon>Flavobacteriia</taxon>
        <taxon>Flavobacteriales</taxon>
        <taxon>Owenweeksiaceae</taxon>
        <taxon>Owenweeksia</taxon>
    </lineage>
</organism>
<accession>G8R8R4</accession>
<dbReference type="Proteomes" id="UP000005631">
    <property type="component" value="Chromosome"/>
</dbReference>
<dbReference type="GO" id="GO:0030170">
    <property type="term" value="F:pyridoxal phosphate binding"/>
    <property type="evidence" value="ECO:0007669"/>
    <property type="project" value="InterPro"/>
</dbReference>
<dbReference type="FunFam" id="3.40.640.10:FF:000033">
    <property type="entry name" value="Aspartate aminotransferase"/>
    <property type="match status" value="1"/>
</dbReference>
<dbReference type="KEGG" id="oho:Oweho_1503"/>
<dbReference type="EMBL" id="CP003156">
    <property type="protein sequence ID" value="AEV32494.1"/>
    <property type="molecule type" value="Genomic_DNA"/>
</dbReference>
<dbReference type="HOGENOM" id="CLU_017584_4_3_10"/>
<evidence type="ECO:0000256" key="1">
    <source>
        <dbReference type="ARBA" id="ARBA00001933"/>
    </source>
</evidence>
<dbReference type="InterPro" id="IPR015422">
    <property type="entry name" value="PyrdxlP-dep_Trfase_small"/>
</dbReference>
<evidence type="ECO:0000313" key="7">
    <source>
        <dbReference type="EMBL" id="AEV32494.1"/>
    </source>
</evidence>
<comment type="cofactor">
    <cofactor evidence="1">
        <name>pyridoxal 5'-phosphate</name>
        <dbReference type="ChEBI" id="CHEBI:597326"/>
    </cofactor>
</comment>
<dbReference type="GO" id="GO:0006520">
    <property type="term" value="P:amino acid metabolic process"/>
    <property type="evidence" value="ECO:0007669"/>
    <property type="project" value="InterPro"/>
</dbReference>
<feature type="domain" description="Aminotransferase class I/classII large" evidence="6">
    <location>
        <begin position="32"/>
        <end position="389"/>
    </location>
</feature>
<proteinExistence type="inferred from homology"/>
<keyword evidence="8" id="KW-1185">Reference proteome</keyword>
<name>G8R8R4_OWEHD</name>
<reference evidence="7 8" key="1">
    <citation type="journal article" date="2012" name="Stand. Genomic Sci.">
        <title>Genome sequence of the orange-pigmented seawater bacterium Owenweeksia hongkongensis type strain (UST20020801(T)).</title>
        <authorList>
            <person name="Riedel T."/>
            <person name="Held B."/>
            <person name="Nolan M."/>
            <person name="Lucas S."/>
            <person name="Lapidus A."/>
            <person name="Tice H."/>
            <person name="Del Rio T.G."/>
            <person name="Cheng J.F."/>
            <person name="Han C."/>
            <person name="Tapia R."/>
            <person name="Goodwin L.A."/>
            <person name="Pitluck S."/>
            <person name="Liolios K."/>
            <person name="Mavromatis K."/>
            <person name="Pagani I."/>
            <person name="Ivanova N."/>
            <person name="Mikhailova N."/>
            <person name="Pati A."/>
            <person name="Chen A."/>
            <person name="Palaniappan K."/>
            <person name="Rohde M."/>
            <person name="Tindall B.J."/>
            <person name="Detter J.C."/>
            <person name="Goker M."/>
            <person name="Woyke T."/>
            <person name="Bristow J."/>
            <person name="Eisen J.A."/>
            <person name="Markowitz V."/>
            <person name="Hugenholtz P."/>
            <person name="Klenk H.P."/>
            <person name="Kyrpides N.C."/>
        </authorList>
    </citation>
    <scope>NUCLEOTIDE SEQUENCE</scope>
    <source>
        <strain evidence="8">DSM 17368 / JCM 12287 / NRRL B-23963</strain>
    </source>
</reference>
<dbReference type="CDD" id="cd00609">
    <property type="entry name" value="AAT_like"/>
    <property type="match status" value="1"/>
</dbReference>
<keyword evidence="5" id="KW-0663">Pyridoxal phosphate</keyword>
<dbReference type="InterPro" id="IPR004839">
    <property type="entry name" value="Aminotransferase_I/II_large"/>
</dbReference>
<gene>
    <name evidence="7" type="ordered locus">Oweho_1503</name>
</gene>
<dbReference type="PATRIC" id="fig|926562.3.peg.1506"/>
<dbReference type="RefSeq" id="WP_014201850.1">
    <property type="nucleotide sequence ID" value="NC_016599.1"/>
</dbReference>
<keyword evidence="4 7" id="KW-0808">Transferase</keyword>
<dbReference type="Pfam" id="PF00155">
    <property type="entry name" value="Aminotran_1_2"/>
    <property type="match status" value="1"/>
</dbReference>
<evidence type="ECO:0000256" key="4">
    <source>
        <dbReference type="ARBA" id="ARBA00022679"/>
    </source>
</evidence>